<proteinExistence type="predicted"/>
<evidence type="ECO:0000313" key="1">
    <source>
        <dbReference type="EMBL" id="OLN93294.1"/>
    </source>
</evidence>
<dbReference type="AlphaFoldDB" id="A0A1Q8RZV6"/>
<dbReference type="OrthoDB" id="2991872at2759"/>
<sequence>MKQGRMHYARALYQTNQALSSTKLAVQDSTLAAVLLLGLFEALVFSGQQSLDSWNAHTLGAVELLRLRGTRQLDTPLGRKLFIHSSNNIRTSCAHSKIPVPPRFLKLYEDAQSWLNMDDPFLKLAPIIDRVADLRARAARADDSQRRDLVAEALELDSAAARMGQEVPDGWKFTARLPGERAHMLYKGISLRYPSLRALRYWNSLRMLRMFLNELIWAQSLQILDQGPDLDDEADYEELQRSSSRSMATIVTEVLASCGEYLESTGDRFSVSARCLIWPLSVISELSLTPPEARVYALDCLDRLGRDGRIPEPLAASGAGVDQTQLTTFLKDIANPLRQQCKGRREGCRQRCTLSSFFFFFLIWK</sequence>
<gene>
    <name evidence="1" type="ORF">CCHL11_08358</name>
</gene>
<dbReference type="EMBL" id="MPGH01000050">
    <property type="protein sequence ID" value="OLN93294.1"/>
    <property type="molecule type" value="Genomic_DNA"/>
</dbReference>
<evidence type="ECO:0000313" key="2">
    <source>
        <dbReference type="Proteomes" id="UP000186583"/>
    </source>
</evidence>
<keyword evidence="2" id="KW-1185">Reference proteome</keyword>
<name>A0A1Q8RZV6_9PEZI</name>
<dbReference type="InterPro" id="IPR053175">
    <property type="entry name" value="DHMBA_Reg_Transcription_Factor"/>
</dbReference>
<reference evidence="1 2" key="1">
    <citation type="submission" date="2016-11" db="EMBL/GenBank/DDBJ databases">
        <title>Draft Genome Assembly of Colletotrichum chlorophyti a pathogen of herbaceous plants.</title>
        <authorList>
            <person name="Gan P."/>
            <person name="Narusaka M."/>
            <person name="Tsushima A."/>
            <person name="Narusaka Y."/>
            <person name="Takano Y."/>
            <person name="Shirasu K."/>
        </authorList>
    </citation>
    <scope>NUCLEOTIDE SEQUENCE [LARGE SCALE GENOMIC DNA]</scope>
    <source>
        <strain evidence="1 2">NTL11</strain>
    </source>
</reference>
<dbReference type="Proteomes" id="UP000186583">
    <property type="component" value="Unassembled WGS sequence"/>
</dbReference>
<dbReference type="PANTHER" id="PTHR38791">
    <property type="entry name" value="ZN(II)2CYS6 TRANSCRIPTION FACTOR (EUROFUNG)-RELATED-RELATED"/>
    <property type="match status" value="1"/>
</dbReference>
<organism evidence="1 2">
    <name type="scientific">Colletotrichum chlorophyti</name>
    <dbReference type="NCBI Taxonomy" id="708187"/>
    <lineage>
        <taxon>Eukaryota</taxon>
        <taxon>Fungi</taxon>
        <taxon>Dikarya</taxon>
        <taxon>Ascomycota</taxon>
        <taxon>Pezizomycotina</taxon>
        <taxon>Sordariomycetes</taxon>
        <taxon>Hypocreomycetidae</taxon>
        <taxon>Glomerellales</taxon>
        <taxon>Glomerellaceae</taxon>
        <taxon>Colletotrichum</taxon>
    </lineage>
</organism>
<comment type="caution">
    <text evidence="1">The sequence shown here is derived from an EMBL/GenBank/DDBJ whole genome shotgun (WGS) entry which is preliminary data.</text>
</comment>
<dbReference type="STRING" id="708187.A0A1Q8RZV6"/>
<accession>A0A1Q8RZV6</accession>
<protein>
    <submittedName>
        <fullName evidence="1">Uncharacterized protein</fullName>
    </submittedName>
</protein>